<dbReference type="FunFam" id="3.10.50.30:FF:000001">
    <property type="entry name" value="Transcription elongation factor GreA"/>
    <property type="match status" value="1"/>
</dbReference>
<keyword evidence="5 8" id="KW-0804">Transcription</keyword>
<protein>
    <recommendedName>
        <fullName evidence="2 8">Transcription elongation factor GreA</fullName>
    </recommendedName>
    <alternativeName>
        <fullName evidence="7 8">Transcript cleavage factor GreA</fullName>
    </alternativeName>
</protein>
<evidence type="ECO:0000256" key="1">
    <source>
        <dbReference type="ARBA" id="ARBA00008213"/>
    </source>
</evidence>
<dbReference type="Pfam" id="PF01272">
    <property type="entry name" value="GreA_GreB"/>
    <property type="match status" value="1"/>
</dbReference>
<keyword evidence="12" id="KW-0251">Elongation factor</keyword>
<evidence type="ECO:0000256" key="2">
    <source>
        <dbReference type="ARBA" id="ARBA00013729"/>
    </source>
</evidence>
<dbReference type="Pfam" id="PF03449">
    <property type="entry name" value="GreA_GreB_N"/>
    <property type="match status" value="1"/>
</dbReference>
<dbReference type="GO" id="GO:0070063">
    <property type="term" value="F:RNA polymerase binding"/>
    <property type="evidence" value="ECO:0007669"/>
    <property type="project" value="InterPro"/>
</dbReference>
<comment type="function">
    <text evidence="6 8 9">Necessary for efficient RNA polymerase transcription elongation past template-encoded arresting sites. The arresting sites in DNA have the property of trapping a certain fraction of elongating RNA polymerases that pass through, resulting in locked ternary complexes. Cleavage of the nascent transcript by cleavage factors such as GreA or GreB allows the resumption of elongation from the new 3'terminus. GreA releases sequences of 2 to 3 nucleotides.</text>
</comment>
<dbReference type="NCBIfam" id="NF001263">
    <property type="entry name" value="PRK00226.1-4"/>
    <property type="match status" value="1"/>
</dbReference>
<dbReference type="SUPFAM" id="SSF46557">
    <property type="entry name" value="GreA transcript cleavage protein, N-terminal domain"/>
    <property type="match status" value="1"/>
</dbReference>
<proteinExistence type="inferred from homology"/>
<dbReference type="InterPro" id="IPR006359">
    <property type="entry name" value="Tscrpt_elong_fac_GreA"/>
</dbReference>
<comment type="similarity">
    <text evidence="1 8 9">Belongs to the GreA/GreB family.</text>
</comment>
<dbReference type="InterPro" id="IPR023459">
    <property type="entry name" value="Tscrpt_elong_fac_GreA/B_fam"/>
</dbReference>
<dbReference type="PROSITE" id="PS00830">
    <property type="entry name" value="GREAB_2"/>
    <property type="match status" value="1"/>
</dbReference>
<keyword evidence="3 8" id="KW-0805">Transcription regulation</keyword>
<sequence length="158" mass="18104">MSKKNVIYLTKEGYENLKNELNTLRKKLMYEVAERIKEARELGDLSENSEYDEAKNEQGKIDSRIKELEYILDNAEIIEDDGDNSVVKLGAKVRLRNLKTNEEIEIRIVNSQEADIFENKISADSPIGKAVLERSVDDEVVVRTPSGIIKYKIITISR</sequence>
<evidence type="ECO:0000256" key="7">
    <source>
        <dbReference type="ARBA" id="ARBA00030776"/>
    </source>
</evidence>
<evidence type="ECO:0000256" key="3">
    <source>
        <dbReference type="ARBA" id="ARBA00023015"/>
    </source>
</evidence>
<dbReference type="Gene3D" id="3.10.50.30">
    <property type="entry name" value="Transcription elongation factor, GreA/GreB, C-terminal domain"/>
    <property type="match status" value="1"/>
</dbReference>
<dbReference type="FunFam" id="1.10.287.180:FF:000001">
    <property type="entry name" value="Transcription elongation factor GreA"/>
    <property type="match status" value="1"/>
</dbReference>
<dbReference type="AlphaFoldDB" id="C5CHN4"/>
<dbReference type="InterPro" id="IPR001437">
    <property type="entry name" value="Tscrpt_elong_fac_GreA/B_C"/>
</dbReference>
<evidence type="ECO:0000313" key="13">
    <source>
        <dbReference type="Proteomes" id="UP000002382"/>
    </source>
</evidence>
<dbReference type="GO" id="GO:0003746">
    <property type="term" value="F:translation elongation factor activity"/>
    <property type="evidence" value="ECO:0007669"/>
    <property type="project" value="UniProtKB-KW"/>
</dbReference>
<evidence type="ECO:0000256" key="9">
    <source>
        <dbReference type="RuleBase" id="RU000556"/>
    </source>
</evidence>
<dbReference type="PROSITE" id="PS00829">
    <property type="entry name" value="GREAB_1"/>
    <property type="match status" value="1"/>
</dbReference>
<dbReference type="Gene3D" id="1.10.287.180">
    <property type="entry name" value="Transcription elongation factor, GreA/GreB, N-terminal domain"/>
    <property type="match status" value="1"/>
</dbReference>
<accession>C5CHN4</accession>
<evidence type="ECO:0000256" key="8">
    <source>
        <dbReference type="HAMAP-Rule" id="MF_00105"/>
    </source>
</evidence>
<evidence type="ECO:0000259" key="10">
    <source>
        <dbReference type="Pfam" id="PF01272"/>
    </source>
</evidence>
<reference evidence="12 13" key="2">
    <citation type="journal article" date="2011" name="J. Bacteriol.">
        <title>Genome Sequence of Kosmotoga olearia Strain TBF 19.5.1, a Thermophilic Bacterium with a Wide Growth Temperature Range, Isolated from the Troll B Oil Platform in the North Sea.</title>
        <authorList>
            <person name="Swithers K.S."/>
            <person name="Dipippo J.L."/>
            <person name="Bruce D.C."/>
            <person name="Detter C."/>
            <person name="Tapia R."/>
            <person name="Han S."/>
            <person name="Goodwin L.A."/>
            <person name="Han J."/>
            <person name="Woyke T."/>
            <person name="Pitluck S."/>
            <person name="Pennacchio L."/>
            <person name="Nolan M."/>
            <person name="Mikhailova N."/>
            <person name="Land M.L."/>
            <person name="Nesbo C.L."/>
            <person name="Gogarten J.P."/>
            <person name="Noll K.M."/>
        </authorList>
    </citation>
    <scope>NUCLEOTIDE SEQUENCE [LARGE SCALE GENOMIC DNA]</scope>
    <source>
        <strain evidence="13">ATCC BAA-1733 / DSM 21960 / TBF 19.5.1</strain>
    </source>
</reference>
<dbReference type="NCBIfam" id="TIGR01462">
    <property type="entry name" value="greA"/>
    <property type="match status" value="1"/>
</dbReference>
<dbReference type="InterPro" id="IPR022691">
    <property type="entry name" value="Tscrpt_elong_fac_GreA/B_N"/>
</dbReference>
<evidence type="ECO:0000256" key="6">
    <source>
        <dbReference type="ARBA" id="ARBA00024916"/>
    </source>
</evidence>
<keyword evidence="13" id="KW-1185">Reference proteome</keyword>
<keyword evidence="4 8" id="KW-0238">DNA-binding</keyword>
<name>C5CHN4_KOSOT</name>
<evidence type="ECO:0000256" key="4">
    <source>
        <dbReference type="ARBA" id="ARBA00023125"/>
    </source>
</evidence>
<dbReference type="OrthoDB" id="9808774at2"/>
<evidence type="ECO:0000313" key="12">
    <source>
        <dbReference type="EMBL" id="ACR80710.1"/>
    </source>
</evidence>
<dbReference type="SUPFAM" id="SSF54534">
    <property type="entry name" value="FKBP-like"/>
    <property type="match status" value="1"/>
</dbReference>
<feature type="domain" description="Transcription elongation factor GreA/GreB N-terminal" evidence="11">
    <location>
        <begin position="7"/>
        <end position="77"/>
    </location>
</feature>
<evidence type="ECO:0000259" key="11">
    <source>
        <dbReference type="Pfam" id="PF03449"/>
    </source>
</evidence>
<organism evidence="12 13">
    <name type="scientific">Kosmotoga olearia (strain ATCC BAA-1733 / DSM 21960 / TBF 19.5.1)</name>
    <dbReference type="NCBI Taxonomy" id="521045"/>
    <lineage>
        <taxon>Bacteria</taxon>
        <taxon>Thermotogati</taxon>
        <taxon>Thermotogota</taxon>
        <taxon>Thermotogae</taxon>
        <taxon>Kosmotogales</taxon>
        <taxon>Kosmotogaceae</taxon>
        <taxon>Kosmotoga</taxon>
    </lineage>
</organism>
<keyword evidence="12" id="KW-0648">Protein biosynthesis</keyword>
<dbReference type="PANTHER" id="PTHR30437:SF4">
    <property type="entry name" value="TRANSCRIPTION ELONGATION FACTOR GREA"/>
    <property type="match status" value="1"/>
</dbReference>
<dbReference type="eggNOG" id="COG0782">
    <property type="taxonomic scope" value="Bacteria"/>
</dbReference>
<dbReference type="EMBL" id="CP001634">
    <property type="protein sequence ID" value="ACR80710.1"/>
    <property type="molecule type" value="Genomic_DNA"/>
</dbReference>
<dbReference type="KEGG" id="kol:Kole_2032"/>
<dbReference type="PIRSF" id="PIRSF006092">
    <property type="entry name" value="GreA_GreB"/>
    <property type="match status" value="1"/>
</dbReference>
<dbReference type="PANTHER" id="PTHR30437">
    <property type="entry name" value="TRANSCRIPTION ELONGATION FACTOR GREA"/>
    <property type="match status" value="1"/>
</dbReference>
<dbReference type="InterPro" id="IPR018151">
    <property type="entry name" value="TF_GreA/GreB_CS"/>
</dbReference>
<evidence type="ECO:0000256" key="5">
    <source>
        <dbReference type="ARBA" id="ARBA00023163"/>
    </source>
</evidence>
<dbReference type="GO" id="GO:0006354">
    <property type="term" value="P:DNA-templated transcription elongation"/>
    <property type="evidence" value="ECO:0007669"/>
    <property type="project" value="TreeGrafter"/>
</dbReference>
<dbReference type="InterPro" id="IPR036953">
    <property type="entry name" value="GreA/GreB_C_sf"/>
</dbReference>
<reference evidence="12 13" key="1">
    <citation type="submission" date="2009-06" db="EMBL/GenBank/DDBJ databases">
        <title>Complete sequence of Thermotogales bacterium TBF 19.5.1.</title>
        <authorList>
            <consortium name="US DOE Joint Genome Institute"/>
            <person name="Lucas S."/>
            <person name="Copeland A."/>
            <person name="Lapidus A."/>
            <person name="Glavina del Rio T."/>
            <person name="Tice H."/>
            <person name="Bruce D."/>
            <person name="Goodwin L."/>
            <person name="Pitluck S."/>
            <person name="Chertkov O."/>
            <person name="Brettin T."/>
            <person name="Detter J.C."/>
            <person name="Han C."/>
            <person name="Schmutz J."/>
            <person name="Larimer F."/>
            <person name="Land M."/>
            <person name="Hauser L."/>
            <person name="Kyrpides N."/>
            <person name="Ovchinnikova G."/>
            <person name="Noll K."/>
        </authorList>
    </citation>
    <scope>NUCLEOTIDE SEQUENCE [LARGE SCALE GENOMIC DNA]</scope>
    <source>
        <strain evidence="13">ATCC BAA-1733 / DSM 21960 / TBF 19.5.1</strain>
    </source>
</reference>
<dbReference type="InterPro" id="IPR028624">
    <property type="entry name" value="Tscrpt_elong_fac_GreA/B"/>
</dbReference>
<dbReference type="RefSeq" id="WP_015869351.1">
    <property type="nucleotide sequence ID" value="NC_012785.1"/>
</dbReference>
<gene>
    <name evidence="8" type="primary">greA</name>
    <name evidence="12" type="ordered locus">Kole_2032</name>
</gene>
<dbReference type="GO" id="GO:0003677">
    <property type="term" value="F:DNA binding"/>
    <property type="evidence" value="ECO:0007669"/>
    <property type="project" value="UniProtKB-UniRule"/>
</dbReference>
<feature type="domain" description="Transcription elongation factor GreA/GreB C-terminal" evidence="10">
    <location>
        <begin position="84"/>
        <end position="157"/>
    </location>
</feature>
<dbReference type="STRING" id="521045.Kole_2032"/>
<dbReference type="HOGENOM" id="CLU_101379_2_1_0"/>
<dbReference type="InterPro" id="IPR036805">
    <property type="entry name" value="Tscrpt_elong_fac_GreA/B_N_sf"/>
</dbReference>
<dbReference type="Proteomes" id="UP000002382">
    <property type="component" value="Chromosome"/>
</dbReference>
<dbReference type="HAMAP" id="MF_00105">
    <property type="entry name" value="GreA_GreB"/>
    <property type="match status" value="1"/>
</dbReference>
<dbReference type="GO" id="GO:0032784">
    <property type="term" value="P:regulation of DNA-templated transcription elongation"/>
    <property type="evidence" value="ECO:0007669"/>
    <property type="project" value="UniProtKB-UniRule"/>
</dbReference>